<evidence type="ECO:0000256" key="1">
    <source>
        <dbReference type="SAM" id="MobiDB-lite"/>
    </source>
</evidence>
<gene>
    <name evidence="2" type="ORF">RFH988_LOCUS2420</name>
</gene>
<feature type="compositionally biased region" description="Low complexity" evidence="1">
    <location>
        <begin position="126"/>
        <end position="143"/>
    </location>
</feature>
<feature type="compositionally biased region" description="Polar residues" evidence="1">
    <location>
        <begin position="115"/>
        <end position="125"/>
    </location>
</feature>
<proteinExistence type="predicted"/>
<dbReference type="EMBL" id="CAJNOO010000052">
    <property type="protein sequence ID" value="CAF0772048.1"/>
    <property type="molecule type" value="Genomic_DNA"/>
</dbReference>
<reference evidence="2" key="1">
    <citation type="submission" date="2021-02" db="EMBL/GenBank/DDBJ databases">
        <authorList>
            <person name="Nowell W R."/>
        </authorList>
    </citation>
    <scope>NUCLEOTIDE SEQUENCE</scope>
</reference>
<feature type="region of interest" description="Disordered" evidence="1">
    <location>
        <begin position="98"/>
        <end position="143"/>
    </location>
</feature>
<dbReference type="PANTHER" id="PTHR36649:SF28">
    <property type="entry name" value="UBIQUITIN-LIKE DOMAIN-CONTAINING PROTEIN"/>
    <property type="match status" value="1"/>
</dbReference>
<dbReference type="Proteomes" id="UP000663882">
    <property type="component" value="Unassembled WGS sequence"/>
</dbReference>
<comment type="caution">
    <text evidence="2">The sequence shown here is derived from an EMBL/GenBank/DDBJ whole genome shotgun (WGS) entry which is preliminary data.</text>
</comment>
<dbReference type="OrthoDB" id="428577at2759"/>
<protein>
    <submittedName>
        <fullName evidence="2">Uncharacterized protein</fullName>
    </submittedName>
</protein>
<dbReference type="AlphaFoldDB" id="A0A813QUH3"/>
<evidence type="ECO:0000313" key="2">
    <source>
        <dbReference type="EMBL" id="CAF0772048.1"/>
    </source>
</evidence>
<sequence>MMKQIIISFVSTTKMSHQKSNTSQSIGNLTKIYKLNGNITKDRVRLLLMMYNEQKRGVTINKKKSIDMENLRLRLNKLILMRNDEVMRVYSNVKISRTISPLPPTPLPRRPSPLDTSQEPSSPNVSPKLSPRNPSPKPSSSVPPLRIANILIEPNLTLIDMVPSSFNPHEELDDDDDDEDDIIYPEGVTELRPYKIVARYRRAIGETTDFRLKPLVSEDSTETLVLGLEHFAQQHNCSLILTSEDQQFDQSIYQAAAGVADLGSIHLLATDALLTANFQFEIDLDYDREIIQSEENIQKFVEDFCEAICKVLSCENGNVRVFSINKLADEVGKSQINFGLTTPEQKRTEQLAHDLKIYARSGFGTDTILQHVKPGEYECLWKTSGLPEKLTRGSYPYYLPLGWYRYALKVLDKYGNDNAWIGQVDAEGEWPVAFYGTHSGAVSSILQHGLLPNAVKTDTMKQEAITQIGEEANQPGFYVTTHCEGGSYPQYTTPFTVTTFPNKSEQFSLVFQCRVQPGKFTIHTSPVSVGEVWRIVDPSAIRPYGILVKKEVSTK</sequence>
<organism evidence="2 3">
    <name type="scientific">Rotaria sordida</name>
    <dbReference type="NCBI Taxonomy" id="392033"/>
    <lineage>
        <taxon>Eukaryota</taxon>
        <taxon>Metazoa</taxon>
        <taxon>Spiralia</taxon>
        <taxon>Gnathifera</taxon>
        <taxon>Rotifera</taxon>
        <taxon>Eurotatoria</taxon>
        <taxon>Bdelloidea</taxon>
        <taxon>Philodinida</taxon>
        <taxon>Philodinidae</taxon>
        <taxon>Rotaria</taxon>
    </lineage>
</organism>
<accession>A0A813QUH3</accession>
<feature type="compositionally biased region" description="Pro residues" evidence="1">
    <location>
        <begin position="101"/>
        <end position="111"/>
    </location>
</feature>
<dbReference type="PANTHER" id="PTHR36649">
    <property type="entry name" value="UBIQUITIN-LIKE DOMAIN-CONTAINING PROTEIN"/>
    <property type="match status" value="1"/>
</dbReference>
<name>A0A813QUH3_9BILA</name>
<evidence type="ECO:0000313" key="3">
    <source>
        <dbReference type="Proteomes" id="UP000663882"/>
    </source>
</evidence>